<accession>A0A1H1AZ08</accession>
<sequence>MVSTGYFGAESQVAELARTTRSPITVFLCGETTGFLALNYYSDGQLLRSVKEGPAGNRESGSPLPYELEIAQSWWGENFRGYERYSSIFAQTARCDLNILAATTSIEVLEPPLT</sequence>
<dbReference type="Proteomes" id="UP000183053">
    <property type="component" value="Unassembled WGS sequence"/>
</dbReference>
<organism evidence="1 2">
    <name type="scientific">Tsukamurella pulmonis</name>
    <dbReference type="NCBI Taxonomy" id="47312"/>
    <lineage>
        <taxon>Bacteria</taxon>
        <taxon>Bacillati</taxon>
        <taxon>Actinomycetota</taxon>
        <taxon>Actinomycetes</taxon>
        <taxon>Mycobacteriales</taxon>
        <taxon>Tsukamurellaceae</taxon>
        <taxon>Tsukamurella</taxon>
    </lineage>
</organism>
<dbReference type="AlphaFoldDB" id="A0A1H1AZ08"/>
<evidence type="ECO:0000313" key="2">
    <source>
        <dbReference type="Proteomes" id="UP000183053"/>
    </source>
</evidence>
<protein>
    <submittedName>
        <fullName evidence="1">Uncharacterized protein</fullName>
    </submittedName>
</protein>
<name>A0A1H1AZ08_9ACTN</name>
<reference evidence="2" key="1">
    <citation type="submission" date="2016-10" db="EMBL/GenBank/DDBJ databases">
        <authorList>
            <person name="Varghese N."/>
            <person name="Submissions S."/>
        </authorList>
    </citation>
    <scope>NUCLEOTIDE SEQUENCE [LARGE SCALE GENOMIC DNA]</scope>
    <source>
        <strain evidence="2">DSM 44142</strain>
    </source>
</reference>
<keyword evidence="2" id="KW-1185">Reference proteome</keyword>
<dbReference type="EMBL" id="FNLF01000002">
    <property type="protein sequence ID" value="SDQ44761.1"/>
    <property type="molecule type" value="Genomic_DNA"/>
</dbReference>
<gene>
    <name evidence="1" type="ORF">SAMN04489765_0448</name>
</gene>
<proteinExistence type="predicted"/>
<evidence type="ECO:0000313" key="1">
    <source>
        <dbReference type="EMBL" id="SDQ44761.1"/>
    </source>
</evidence>